<comment type="subcellular location">
    <subcellularLocation>
        <location evidence="1">Membrane</location>
        <topology evidence="1">Multi-pass membrane protein</topology>
    </subcellularLocation>
</comment>
<dbReference type="OrthoDB" id="529367at2759"/>
<feature type="transmembrane region" description="Helical" evidence="7">
    <location>
        <begin position="213"/>
        <end position="238"/>
    </location>
</feature>
<dbReference type="InterPro" id="IPR004254">
    <property type="entry name" value="AdipoR/HlyIII-related"/>
</dbReference>
<feature type="binding site" evidence="6">
    <location>
        <position position="261"/>
    </location>
    <ligand>
        <name>Zn(2+)</name>
        <dbReference type="ChEBI" id="CHEBI:29105"/>
    </ligand>
</feature>
<dbReference type="AlphaFoldDB" id="A0A1Y1WAA0"/>
<feature type="transmembrane region" description="Helical" evidence="7">
    <location>
        <begin position="250"/>
        <end position="273"/>
    </location>
</feature>
<evidence type="ECO:0000256" key="3">
    <source>
        <dbReference type="ARBA" id="ARBA00022692"/>
    </source>
</evidence>
<keyword evidence="3 7" id="KW-0812">Transmembrane</keyword>
<dbReference type="GO" id="GO:0038023">
    <property type="term" value="F:signaling receptor activity"/>
    <property type="evidence" value="ECO:0007669"/>
    <property type="project" value="TreeGrafter"/>
</dbReference>
<dbReference type="GO" id="GO:0006882">
    <property type="term" value="P:intracellular zinc ion homeostasis"/>
    <property type="evidence" value="ECO:0007669"/>
    <property type="project" value="TreeGrafter"/>
</dbReference>
<feature type="transmembrane region" description="Helical" evidence="7">
    <location>
        <begin position="75"/>
        <end position="92"/>
    </location>
</feature>
<name>A0A1Y1WAA0_9FUNG</name>
<dbReference type="Proteomes" id="UP000193922">
    <property type="component" value="Unassembled WGS sequence"/>
</dbReference>
<dbReference type="PANTHER" id="PTHR20855">
    <property type="entry name" value="ADIPOR/PROGESTIN RECEPTOR-RELATED"/>
    <property type="match status" value="1"/>
</dbReference>
<keyword evidence="9" id="KW-1185">Reference proteome</keyword>
<dbReference type="EMBL" id="MCFD01000005">
    <property type="protein sequence ID" value="ORX70453.1"/>
    <property type="molecule type" value="Genomic_DNA"/>
</dbReference>
<evidence type="ECO:0000313" key="8">
    <source>
        <dbReference type="EMBL" id="ORX70453.1"/>
    </source>
</evidence>
<evidence type="ECO:0000313" key="9">
    <source>
        <dbReference type="Proteomes" id="UP000193922"/>
    </source>
</evidence>
<keyword evidence="6" id="KW-0479">Metal-binding</keyword>
<dbReference type="GO" id="GO:0046872">
    <property type="term" value="F:metal ion binding"/>
    <property type="evidence" value="ECO:0007669"/>
    <property type="project" value="UniProtKB-KW"/>
</dbReference>
<dbReference type="GO" id="GO:0016020">
    <property type="term" value="C:membrane"/>
    <property type="evidence" value="ECO:0007669"/>
    <property type="project" value="UniProtKB-SubCell"/>
</dbReference>
<comment type="caution">
    <text evidence="8">The sequence shown here is derived from an EMBL/GenBank/DDBJ whole genome shotgun (WGS) entry which is preliminary data.</text>
</comment>
<evidence type="ECO:0000256" key="6">
    <source>
        <dbReference type="PIRSR" id="PIRSR604254-1"/>
    </source>
</evidence>
<feature type="transmembrane region" description="Helical" evidence="7">
    <location>
        <begin position="112"/>
        <end position="131"/>
    </location>
</feature>
<gene>
    <name evidence="8" type="ORF">DL89DRAFT_266672</name>
</gene>
<evidence type="ECO:0000256" key="7">
    <source>
        <dbReference type="SAM" id="Phobius"/>
    </source>
</evidence>
<keyword evidence="6" id="KW-0862">Zinc</keyword>
<dbReference type="PANTHER" id="PTHR20855:SF52">
    <property type="entry name" value="ADIPONECTIN RECEPTOR PROTEIN"/>
    <property type="match status" value="1"/>
</dbReference>
<keyword evidence="5 7" id="KW-0472">Membrane</keyword>
<protein>
    <submittedName>
        <fullName evidence="8">HlyIII-domain-containing protein</fullName>
    </submittedName>
</protein>
<keyword evidence="4 7" id="KW-1133">Transmembrane helix</keyword>
<evidence type="ECO:0000256" key="1">
    <source>
        <dbReference type="ARBA" id="ARBA00004141"/>
    </source>
</evidence>
<feature type="transmembrane region" description="Helical" evidence="7">
    <location>
        <begin position="138"/>
        <end position="157"/>
    </location>
</feature>
<feature type="binding site" evidence="6">
    <location>
        <position position="257"/>
    </location>
    <ligand>
        <name>Zn(2+)</name>
        <dbReference type="ChEBI" id="CHEBI:29105"/>
    </ligand>
</feature>
<dbReference type="RefSeq" id="XP_040744032.1">
    <property type="nucleotide sequence ID" value="XM_040887171.1"/>
</dbReference>
<proteinExistence type="inferred from homology"/>
<accession>A0A1Y1WAA0</accession>
<organism evidence="8 9">
    <name type="scientific">Linderina pennispora</name>
    <dbReference type="NCBI Taxonomy" id="61395"/>
    <lineage>
        <taxon>Eukaryota</taxon>
        <taxon>Fungi</taxon>
        <taxon>Fungi incertae sedis</taxon>
        <taxon>Zoopagomycota</taxon>
        <taxon>Kickxellomycotina</taxon>
        <taxon>Kickxellomycetes</taxon>
        <taxon>Kickxellales</taxon>
        <taxon>Kickxellaceae</taxon>
        <taxon>Linderina</taxon>
    </lineage>
</organism>
<reference evidence="8 9" key="1">
    <citation type="submission" date="2016-07" db="EMBL/GenBank/DDBJ databases">
        <title>Pervasive Adenine N6-methylation of Active Genes in Fungi.</title>
        <authorList>
            <consortium name="DOE Joint Genome Institute"/>
            <person name="Mondo S.J."/>
            <person name="Dannebaum R.O."/>
            <person name="Kuo R.C."/>
            <person name="Labutti K."/>
            <person name="Haridas S."/>
            <person name="Kuo A."/>
            <person name="Salamov A."/>
            <person name="Ahrendt S.R."/>
            <person name="Lipzen A."/>
            <person name="Sullivan W."/>
            <person name="Andreopoulos W.B."/>
            <person name="Clum A."/>
            <person name="Lindquist E."/>
            <person name="Daum C."/>
            <person name="Ramamoorthy G.K."/>
            <person name="Gryganskyi A."/>
            <person name="Culley D."/>
            <person name="Magnuson J.K."/>
            <person name="James T.Y."/>
            <person name="O'Malley M.A."/>
            <person name="Stajich J.E."/>
            <person name="Spatafora J.W."/>
            <person name="Visel A."/>
            <person name="Grigoriev I.V."/>
        </authorList>
    </citation>
    <scope>NUCLEOTIDE SEQUENCE [LARGE SCALE GENOMIC DNA]</scope>
    <source>
        <strain evidence="8 9">ATCC 12442</strain>
    </source>
</reference>
<evidence type="ECO:0000256" key="4">
    <source>
        <dbReference type="ARBA" id="ARBA00022989"/>
    </source>
</evidence>
<comment type="similarity">
    <text evidence="2">Belongs to the ADIPOR family.</text>
</comment>
<dbReference type="GeneID" id="63803819"/>
<dbReference type="STRING" id="61395.A0A1Y1WAA0"/>
<sequence>MLQKALHYSFAGTDKTKLAPRPAGPRSRQSPKTIGWDDLPAWLRDNEYIRTGYRKPTGSHAKCVESLCHVHNETGNIFTHMLGALLFVYFIYSAPQTVFSEFDTIGKGERIAVYGYLLTATTCFASTPVRIYNKCDMLGILSNFVGSISVKIFYMFYCEPQIRTMHLTLLVCLCVMCFSAKEFRAWRSVAFILLGFEKLVPVFHTWWMFGAEYMWNAVNIPCMFWMAFFYIGGTAIYASRVPERWFPGKFDFWFGSHQIFHVMSVIAATIHYAGSGSCLSA</sequence>
<feature type="transmembrane region" description="Helical" evidence="7">
    <location>
        <begin position="163"/>
        <end position="180"/>
    </location>
</feature>
<feature type="transmembrane region" description="Helical" evidence="7">
    <location>
        <begin position="189"/>
        <end position="207"/>
    </location>
</feature>
<dbReference type="Pfam" id="PF03006">
    <property type="entry name" value="HlyIII"/>
    <property type="match status" value="1"/>
</dbReference>
<evidence type="ECO:0000256" key="2">
    <source>
        <dbReference type="ARBA" id="ARBA00007018"/>
    </source>
</evidence>
<evidence type="ECO:0000256" key="5">
    <source>
        <dbReference type="ARBA" id="ARBA00023136"/>
    </source>
</evidence>